<keyword evidence="2" id="KW-0808">Transferase</keyword>
<dbReference type="Proteomes" id="UP001500051">
    <property type="component" value="Unassembled WGS sequence"/>
</dbReference>
<keyword evidence="2" id="KW-0489">Methyltransferase</keyword>
<dbReference type="InterPro" id="IPR029063">
    <property type="entry name" value="SAM-dependent_MTases_sf"/>
</dbReference>
<evidence type="ECO:0000313" key="3">
    <source>
        <dbReference type="Proteomes" id="UP001500051"/>
    </source>
</evidence>
<proteinExistence type="predicted"/>
<keyword evidence="3" id="KW-1185">Reference proteome</keyword>
<dbReference type="CDD" id="cd02440">
    <property type="entry name" value="AdoMet_MTases"/>
    <property type="match status" value="1"/>
</dbReference>
<organism evidence="2 3">
    <name type="scientific">Microlunatus aurantiacus</name>
    <dbReference type="NCBI Taxonomy" id="446786"/>
    <lineage>
        <taxon>Bacteria</taxon>
        <taxon>Bacillati</taxon>
        <taxon>Actinomycetota</taxon>
        <taxon>Actinomycetes</taxon>
        <taxon>Propionibacteriales</taxon>
        <taxon>Propionibacteriaceae</taxon>
        <taxon>Microlunatus</taxon>
    </lineage>
</organism>
<dbReference type="Pfam" id="PF01209">
    <property type="entry name" value="Ubie_methyltran"/>
    <property type="match status" value="1"/>
</dbReference>
<dbReference type="Gene3D" id="3.40.50.150">
    <property type="entry name" value="Vaccinia Virus protein VP39"/>
    <property type="match status" value="1"/>
</dbReference>
<evidence type="ECO:0000313" key="2">
    <source>
        <dbReference type="EMBL" id="GAA3707045.1"/>
    </source>
</evidence>
<protein>
    <submittedName>
        <fullName evidence="2">Class I SAM-dependent methyltransferase</fullName>
    </submittedName>
</protein>
<dbReference type="GO" id="GO:0008168">
    <property type="term" value="F:methyltransferase activity"/>
    <property type="evidence" value="ECO:0007669"/>
    <property type="project" value="UniProtKB-KW"/>
</dbReference>
<evidence type="ECO:0000256" key="1">
    <source>
        <dbReference type="SAM" id="MobiDB-lite"/>
    </source>
</evidence>
<feature type="region of interest" description="Disordered" evidence="1">
    <location>
        <begin position="1"/>
        <end position="30"/>
    </location>
</feature>
<name>A0ABP7DLJ7_9ACTN</name>
<dbReference type="PANTHER" id="PTHR43861:SF1">
    <property type="entry name" value="TRANS-ACONITATE 2-METHYLTRANSFERASE"/>
    <property type="match status" value="1"/>
</dbReference>
<reference evidence="3" key="1">
    <citation type="journal article" date="2019" name="Int. J. Syst. Evol. Microbiol.">
        <title>The Global Catalogue of Microorganisms (GCM) 10K type strain sequencing project: providing services to taxonomists for standard genome sequencing and annotation.</title>
        <authorList>
            <consortium name="The Broad Institute Genomics Platform"/>
            <consortium name="The Broad Institute Genome Sequencing Center for Infectious Disease"/>
            <person name="Wu L."/>
            <person name="Ma J."/>
        </authorList>
    </citation>
    <scope>NUCLEOTIDE SEQUENCE [LARGE SCALE GENOMIC DNA]</scope>
    <source>
        <strain evidence="3">JCM 16548</strain>
    </source>
</reference>
<dbReference type="SUPFAM" id="SSF53335">
    <property type="entry name" value="S-adenosyl-L-methionine-dependent methyltransferases"/>
    <property type="match status" value="1"/>
</dbReference>
<dbReference type="GO" id="GO:0032259">
    <property type="term" value="P:methylation"/>
    <property type="evidence" value="ECO:0007669"/>
    <property type="project" value="UniProtKB-KW"/>
</dbReference>
<gene>
    <name evidence="2" type="ORF">GCM10022204_26170</name>
</gene>
<dbReference type="PANTHER" id="PTHR43861">
    <property type="entry name" value="TRANS-ACONITATE 2-METHYLTRANSFERASE-RELATED"/>
    <property type="match status" value="1"/>
</dbReference>
<accession>A0ABP7DLJ7</accession>
<dbReference type="EMBL" id="BAAAYX010000010">
    <property type="protein sequence ID" value="GAA3707045.1"/>
    <property type="molecule type" value="Genomic_DNA"/>
</dbReference>
<sequence>MIGTMTATPHPGVSTASAGPDTHDADHPDVPAAFDRAAATYDTMVNLNPGYHRHLQSAADALAEKLPAGPGSTVIDLGCGSGASTDALVNSMGHRGQAYTAVGVDGSAGMLAEARSKPWPTWVSFEQSRAEELPALAGSLPPVSGVLAAYLFRNVGDRDAVLRSVWELLAPGGVLVVQDYSVSGSSMARAVWNAVSWSVVIPLSKVINRDTGIYRYLWRSVLDNDTVDVFTDRMQQVGFVDVEHRTVDGWQRDILHTFRGRKPS</sequence>
<comment type="caution">
    <text evidence="2">The sequence shown here is derived from an EMBL/GenBank/DDBJ whole genome shotgun (WGS) entry which is preliminary data.</text>
</comment>